<evidence type="ECO:0000256" key="1">
    <source>
        <dbReference type="SAM" id="MobiDB-lite"/>
    </source>
</evidence>
<evidence type="ECO:0000313" key="5">
    <source>
        <dbReference type="Proteomes" id="UP000509750"/>
    </source>
</evidence>
<feature type="transmembrane region" description="Helical" evidence="2">
    <location>
        <begin position="84"/>
        <end position="102"/>
    </location>
</feature>
<dbReference type="GeneID" id="56030478"/>
<feature type="region of interest" description="Disordered" evidence="1">
    <location>
        <begin position="31"/>
        <end position="63"/>
    </location>
</feature>
<keyword evidence="5" id="KW-1185">Reference proteome</keyword>
<gene>
    <name evidence="4" type="ORF">HUG10_16555</name>
</gene>
<feature type="compositionally biased region" description="Acidic residues" evidence="1">
    <location>
        <begin position="196"/>
        <end position="207"/>
    </location>
</feature>
<feature type="region of interest" description="Disordered" evidence="1">
    <location>
        <begin position="196"/>
        <end position="222"/>
    </location>
</feature>
<dbReference type="OrthoDB" id="206550at2157"/>
<proteinExistence type="predicted"/>
<dbReference type="Proteomes" id="UP000509750">
    <property type="component" value="Chromosome"/>
</dbReference>
<dbReference type="RefSeq" id="WP_179170624.1">
    <property type="nucleotide sequence ID" value="NZ_CP058529.1"/>
</dbReference>
<dbReference type="Pfam" id="PF13559">
    <property type="entry name" value="DUF4129"/>
    <property type="match status" value="1"/>
</dbReference>
<dbReference type="EMBL" id="CP058529">
    <property type="protein sequence ID" value="QLG29050.1"/>
    <property type="molecule type" value="Genomic_DNA"/>
</dbReference>
<accession>A0A7D5GH93</accession>
<evidence type="ECO:0000256" key="2">
    <source>
        <dbReference type="SAM" id="Phobius"/>
    </source>
</evidence>
<evidence type="ECO:0000259" key="3">
    <source>
        <dbReference type="Pfam" id="PF13559"/>
    </source>
</evidence>
<dbReference type="InterPro" id="IPR025403">
    <property type="entry name" value="TgpA-like_C"/>
</dbReference>
<feature type="transmembrane region" description="Helical" evidence="2">
    <location>
        <begin position="174"/>
        <end position="192"/>
    </location>
</feature>
<keyword evidence="2" id="KW-1133">Transmembrane helix</keyword>
<reference evidence="4 5" key="1">
    <citation type="submission" date="2020-07" db="EMBL/GenBank/DDBJ databases">
        <title>Gai3-2, isolated from salt lake.</title>
        <authorList>
            <person name="Cui H."/>
            <person name="Shi X."/>
        </authorList>
    </citation>
    <scope>NUCLEOTIDE SEQUENCE [LARGE SCALE GENOMIC DNA]</scope>
    <source>
        <strain evidence="4 5">Gai3-2</strain>
    </source>
</reference>
<evidence type="ECO:0000313" key="4">
    <source>
        <dbReference type="EMBL" id="QLG29050.1"/>
    </source>
</evidence>
<dbReference type="AlphaFoldDB" id="A0A7D5GH93"/>
<organism evidence="4 5">
    <name type="scientific">Halorarum halophilum</name>
    <dbReference type="NCBI Taxonomy" id="2743090"/>
    <lineage>
        <taxon>Archaea</taxon>
        <taxon>Methanobacteriati</taxon>
        <taxon>Methanobacteriota</taxon>
        <taxon>Stenosarchaea group</taxon>
        <taxon>Halobacteria</taxon>
        <taxon>Halobacteriales</taxon>
        <taxon>Haloferacaceae</taxon>
        <taxon>Halorarum</taxon>
    </lineage>
</organism>
<dbReference type="KEGG" id="halg:HUG10_16555"/>
<keyword evidence="2" id="KW-0472">Membrane</keyword>
<name>A0A7D5GH93_9EURY</name>
<protein>
    <submittedName>
        <fullName evidence="4">DUF4129 domain-containing protein</fullName>
    </submittedName>
</protein>
<sequence length="324" mass="32897">MVDRRTAATALLAVLAVLALGVAAATLDSATTTSDSGGFGAGASEDDRGVGSDRGGSVDLGGNTSATQTGMRLSICVEFLTRPLVQLALLGLVALFFLAVYYTTGSKVLSTIFVSSALVPFVIIYFLLVSCGRTPSEAAIAGGSRATNRTGFGVGGGDAGVAATGEALSTPTTLVGVLLVLALLGSVVLLFVSTGDDEGEPAEEEPDLPPAERRAAVGAAAGAAADRLEEDAGLGNEVYRAWSEMTDLLDVENPAASTPDEFADAAVAAGMDREDVTALTAVFEEVRYGGADPTPEREQRAVSALRHLEETYADGDAGDEDGGN</sequence>
<keyword evidence="2" id="KW-0812">Transmembrane</keyword>
<feature type="domain" description="Protein-glutamine gamma-glutamyltransferase-like C-terminal" evidence="3">
    <location>
        <begin position="239"/>
        <end position="306"/>
    </location>
</feature>
<feature type="transmembrane region" description="Helical" evidence="2">
    <location>
        <begin position="109"/>
        <end position="128"/>
    </location>
</feature>